<protein>
    <recommendedName>
        <fullName evidence="2">Transcription elongation factor Spt4</fullName>
    </recommendedName>
</protein>
<accession>A0A088E7L9</accession>
<dbReference type="OMA" id="KEANICP"/>
<feature type="binding site" evidence="2">
    <location>
        <position position="9"/>
    </location>
    <ligand>
        <name>Zn(2+)</name>
        <dbReference type="ChEBI" id="CHEBI:29105"/>
    </ligand>
</feature>
<feature type="domain" description="Spt4/RpoE2 zinc finger" evidence="3">
    <location>
        <begin position="6"/>
        <end position="65"/>
    </location>
</feature>
<evidence type="ECO:0000313" key="5">
    <source>
        <dbReference type="EMBL" id="AKV84126.1"/>
    </source>
</evidence>
<dbReference type="OrthoDB" id="275101at2157"/>
<feature type="binding site" evidence="2">
    <location>
        <position position="26"/>
    </location>
    <ligand>
        <name>Zn(2+)</name>
        <dbReference type="ChEBI" id="CHEBI:29105"/>
    </ligand>
</feature>
<dbReference type="PATRIC" id="fig|43687.9.peg.2400"/>
<dbReference type="PANTHER" id="PTHR40704:SF1">
    <property type="entry name" value="TRANSCRIPTION ELONGATION FACTOR SPT4"/>
    <property type="match status" value="1"/>
</dbReference>
<dbReference type="AlphaFoldDB" id="A0A088E7L9"/>
<proteinExistence type="inferred from homology"/>
<dbReference type="GO" id="GO:0000428">
    <property type="term" value="C:DNA-directed RNA polymerase complex"/>
    <property type="evidence" value="ECO:0007669"/>
    <property type="project" value="UniProtKB-KW"/>
</dbReference>
<keyword evidence="2" id="KW-0805">Transcription regulation</keyword>
<feature type="binding site" evidence="2">
    <location>
        <position position="23"/>
    </location>
    <ligand>
        <name>Zn(2+)</name>
        <dbReference type="ChEBI" id="CHEBI:29105"/>
    </ligand>
</feature>
<keyword evidence="4" id="KW-0808">Transferase</keyword>
<dbReference type="Proteomes" id="UP000029084">
    <property type="component" value="Chromosome"/>
</dbReference>
<dbReference type="Proteomes" id="UP000056255">
    <property type="component" value="Chromosome"/>
</dbReference>
<dbReference type="InterPro" id="IPR007178">
    <property type="entry name" value="Spt4_arch"/>
</dbReference>
<dbReference type="Gene3D" id="2.20.28.90">
    <property type="match status" value="1"/>
</dbReference>
<dbReference type="Pfam" id="PF06093">
    <property type="entry name" value="Spt4"/>
    <property type="match status" value="1"/>
</dbReference>
<keyword evidence="2" id="KW-0479">Metal-binding</keyword>
<dbReference type="InterPro" id="IPR029040">
    <property type="entry name" value="RPABC4/Spt4"/>
</dbReference>
<comment type="subunit">
    <text evidence="2">Heterodimer composed of Spt4 and Spt5.</text>
</comment>
<evidence type="ECO:0000313" key="7">
    <source>
        <dbReference type="Proteomes" id="UP000056255"/>
    </source>
</evidence>
<dbReference type="PANTHER" id="PTHR40704">
    <property type="entry name" value="TRANSCRIPTION ELONGATION FACTOR SPT4"/>
    <property type="match status" value="1"/>
</dbReference>
<keyword evidence="1 2" id="KW-0804">Transcription</keyword>
<evidence type="ECO:0000313" key="4">
    <source>
        <dbReference type="EMBL" id="AIM28361.1"/>
    </source>
</evidence>
<name>A0A088E7L9_9CREN</name>
<keyword evidence="4" id="KW-0548">Nucleotidyltransferase</keyword>
<dbReference type="HAMAP" id="MF_00949">
    <property type="entry name" value="Spt4_arch"/>
    <property type="match status" value="1"/>
</dbReference>
<dbReference type="RefSeq" id="WP_012022165.1">
    <property type="nucleotide sequence ID" value="NZ_AP019770.1"/>
</dbReference>
<dbReference type="SMART" id="SM01389">
    <property type="entry name" value="Spt4"/>
    <property type="match status" value="1"/>
</dbReference>
<dbReference type="EMBL" id="CP012176">
    <property type="protein sequence ID" value="AKV84126.1"/>
    <property type="molecule type" value="Genomic_DNA"/>
</dbReference>
<evidence type="ECO:0000256" key="1">
    <source>
        <dbReference type="ARBA" id="ARBA00023163"/>
    </source>
</evidence>
<dbReference type="InterPro" id="IPR022800">
    <property type="entry name" value="Spt4/RpoE2_Znf"/>
</dbReference>
<dbReference type="SUPFAM" id="SSF63393">
    <property type="entry name" value="RNA polymerase subunits"/>
    <property type="match status" value="1"/>
</dbReference>
<comment type="similarity">
    <text evidence="2">Belongs to the archaeal Spt4 family.</text>
</comment>
<keyword evidence="4" id="KW-0240">DNA-directed RNA polymerase</keyword>
<dbReference type="GeneID" id="97612661"/>
<evidence type="ECO:0000259" key="3">
    <source>
        <dbReference type="SMART" id="SM01389"/>
    </source>
</evidence>
<feature type="binding site" evidence="2">
    <location>
        <position position="12"/>
    </location>
    <ligand>
        <name>Zn(2+)</name>
        <dbReference type="ChEBI" id="CHEBI:29105"/>
    </ligand>
</feature>
<keyword evidence="2" id="KW-0862">Zinc</keyword>
<reference evidence="5 7" key="2">
    <citation type="submission" date="2015-07" db="EMBL/GenBank/DDBJ databases">
        <title>Physiological, transcriptional responses and genome re-sequencing of acid resistant extremely thermoacidophilic Metallosphaera sedula SARC-M1.</title>
        <authorList>
            <person name="Ai C."/>
            <person name="McCarthy S."/>
            <person name="Eckrich V."/>
            <person name="Rudrappa D."/>
            <person name="Qiu G."/>
            <person name="Blum P."/>
        </authorList>
    </citation>
    <scope>NUCLEOTIDE SEQUENCE [LARGE SCALE GENOMIC DNA]</scope>
    <source>
        <strain evidence="5 7">SARC-M1</strain>
    </source>
</reference>
<dbReference type="NCBIfam" id="NF041664">
    <property type="entry name" value="RNAP_arch_Epp"/>
    <property type="match status" value="1"/>
</dbReference>
<organism evidence="4 6">
    <name type="scientific">Metallosphaera sedula</name>
    <dbReference type="NCBI Taxonomy" id="43687"/>
    <lineage>
        <taxon>Archaea</taxon>
        <taxon>Thermoproteota</taxon>
        <taxon>Thermoprotei</taxon>
        <taxon>Sulfolobales</taxon>
        <taxon>Sulfolobaceae</taxon>
        <taxon>Metallosphaera</taxon>
    </lineage>
</organism>
<evidence type="ECO:0000256" key="2">
    <source>
        <dbReference type="HAMAP-Rule" id="MF_00949"/>
    </source>
</evidence>
<dbReference type="GO" id="GO:0003677">
    <property type="term" value="F:DNA binding"/>
    <property type="evidence" value="ECO:0007669"/>
    <property type="project" value="UniProtKB-KW"/>
</dbReference>
<dbReference type="EMBL" id="CP008822">
    <property type="protein sequence ID" value="AIM28361.1"/>
    <property type="molecule type" value="Genomic_DNA"/>
</dbReference>
<dbReference type="GO" id="GO:0016779">
    <property type="term" value="F:nucleotidyltransferase activity"/>
    <property type="evidence" value="ECO:0007669"/>
    <property type="project" value="UniProtKB-KW"/>
</dbReference>
<keyword evidence="5" id="KW-0238">DNA-binding</keyword>
<sequence length="65" mass="7238">MSAKTLKACRSCKALVSKEVQQCPICNGTTFSDEWEGMVILLSEKSELAETIGESKPWRYAINVK</sequence>
<reference evidence="4 6" key="1">
    <citation type="journal article" date="2014" name="J. Bacteriol.">
        <title>Role of an Archaeal PitA Transporter in the Copper and Arsenic Resistance of Metallosphaera sedula, an Extreme Thermoacidophile.</title>
        <authorList>
            <person name="McCarthy S."/>
            <person name="Ai C."/>
            <person name="Wheaton G."/>
            <person name="Tevatia R."/>
            <person name="Eckrich V."/>
            <person name="Kelly R."/>
            <person name="Blum P."/>
        </authorList>
    </citation>
    <scope>NUCLEOTIDE SEQUENCE [LARGE SCALE GENOMIC DNA]</scope>
    <source>
        <strain evidence="4 6">CuR1</strain>
    </source>
</reference>
<dbReference type="InterPro" id="IPR038589">
    <property type="entry name" value="Spt4_dom_sf"/>
</dbReference>
<gene>
    <name evidence="2" type="primary">spt4</name>
    <name evidence="4" type="ORF">HA72_2240</name>
    <name evidence="5" type="ORF">MsedE_2297</name>
</gene>
<evidence type="ECO:0000313" key="6">
    <source>
        <dbReference type="Proteomes" id="UP000029084"/>
    </source>
</evidence>
<dbReference type="GO" id="GO:0006355">
    <property type="term" value="P:regulation of DNA-templated transcription"/>
    <property type="evidence" value="ECO:0007669"/>
    <property type="project" value="UniProtKB-UniRule"/>
</dbReference>
<dbReference type="GO" id="GO:0008270">
    <property type="term" value="F:zinc ion binding"/>
    <property type="evidence" value="ECO:0007669"/>
    <property type="project" value="UniProtKB-UniRule"/>
</dbReference>
<comment type="function">
    <text evidence="2">Stimulates transcription elongation.</text>
</comment>